<comment type="caution">
    <text evidence="1">The sequence shown here is derived from an EMBL/GenBank/DDBJ whole genome shotgun (WGS) entry which is preliminary data.</text>
</comment>
<dbReference type="PANTHER" id="PTHR48003">
    <property type="entry name" value="OS07G0626500 PROTEIN"/>
    <property type="match status" value="1"/>
</dbReference>
<dbReference type="SUPFAM" id="SSF56112">
    <property type="entry name" value="Protein kinase-like (PK-like)"/>
    <property type="match status" value="1"/>
</dbReference>
<evidence type="ECO:0000313" key="2">
    <source>
        <dbReference type="Proteomes" id="UP001634007"/>
    </source>
</evidence>
<dbReference type="Proteomes" id="UP001634007">
    <property type="component" value="Unassembled WGS sequence"/>
</dbReference>
<evidence type="ECO:0000313" key="1">
    <source>
        <dbReference type="EMBL" id="KAL3750343.1"/>
    </source>
</evidence>
<dbReference type="PANTHER" id="PTHR48003:SF3">
    <property type="entry name" value="LEUCINE-RICH REPEAT PROTEIN KINASE FAMILY PROTEIN"/>
    <property type="match status" value="1"/>
</dbReference>
<dbReference type="Gene3D" id="3.80.10.10">
    <property type="entry name" value="Ribonuclease Inhibitor"/>
    <property type="match status" value="2"/>
</dbReference>
<proteinExistence type="predicted"/>
<dbReference type="SUPFAM" id="SSF52058">
    <property type="entry name" value="L domain-like"/>
    <property type="match status" value="1"/>
</dbReference>
<dbReference type="InterPro" id="IPR053059">
    <property type="entry name" value="Inactive_SerThr-Kinase_ABA"/>
</dbReference>
<dbReference type="AlphaFoldDB" id="A0ABD3LFQ7"/>
<accession>A0ABD3LFQ7</accession>
<organism evidence="1 2">
    <name type="scientific">Eucalyptus globulus</name>
    <name type="common">Tasmanian blue gum</name>
    <dbReference type="NCBI Taxonomy" id="34317"/>
    <lineage>
        <taxon>Eukaryota</taxon>
        <taxon>Viridiplantae</taxon>
        <taxon>Streptophyta</taxon>
        <taxon>Embryophyta</taxon>
        <taxon>Tracheophyta</taxon>
        <taxon>Spermatophyta</taxon>
        <taxon>Magnoliopsida</taxon>
        <taxon>eudicotyledons</taxon>
        <taxon>Gunneridae</taxon>
        <taxon>Pentapetalae</taxon>
        <taxon>rosids</taxon>
        <taxon>malvids</taxon>
        <taxon>Myrtales</taxon>
        <taxon>Myrtaceae</taxon>
        <taxon>Myrtoideae</taxon>
        <taxon>Eucalypteae</taxon>
        <taxon>Eucalyptus</taxon>
    </lineage>
</organism>
<dbReference type="EMBL" id="JBJKBG010000002">
    <property type="protein sequence ID" value="KAL3750343.1"/>
    <property type="molecule type" value="Genomic_DNA"/>
</dbReference>
<sequence>MQMICLIICLFVANRDRSGQFLDSYDSKSLASDGCPQNWHGVMCSEVAVSGLIMLQSFSLSKNQLAGIVSEVSSSLDHLKWLDLHGNGFAGDVMKLLSVFCSIEYPDLSYNQLSISLDPVLGNSSFLSSIRFLNFSSNSLAGELFRTSGYPVGCVTSATLKKFNLSSDCRAWYCLYRALCHNRLEHALWQFIMNIELGKLCGRSSNSLTGAVPIQTSQFLRLTSFQISDNLVGGPLPQVLGTYPELKVIGVGEILVKSFEVDKLFPSYLIEWLSSTTLKVAFSIICLMNFKDVSYNNFSGIVPENLRRFHDSALHPGNSLLVSPYAPKSPEGPTAAKIALIADGLIALLCFLISCSRKQMEGEDLKENIWKIESNSSVAKVNVDLSYVERIDELVSSPISVLDGDLHLFDRSFIFTAGELSCAPGEVMGRGCHVTSCKAALHSGHVLVVRWLTEGIAKGRKDFTREFKKLGSIKLPNLVPLQGYYRRMDPRKLSPLSLDTRLQITVYMARCLNFLNNEKGIPHSNLRSTNILLEAPDFNVGGGSEMILPASDRSDISKTVF</sequence>
<protein>
    <recommendedName>
        <fullName evidence="3">Protein kinase domain-containing protein</fullName>
    </recommendedName>
</protein>
<dbReference type="InterPro" id="IPR032675">
    <property type="entry name" value="LRR_dom_sf"/>
</dbReference>
<dbReference type="Gene3D" id="1.10.510.10">
    <property type="entry name" value="Transferase(Phosphotransferase) domain 1"/>
    <property type="match status" value="1"/>
</dbReference>
<gene>
    <name evidence="1" type="ORF">ACJRO7_011355</name>
</gene>
<reference evidence="1 2" key="1">
    <citation type="submission" date="2024-11" db="EMBL/GenBank/DDBJ databases">
        <title>Chromosome-level genome assembly of Eucalyptus globulus Labill. provides insights into its genome evolution.</title>
        <authorList>
            <person name="Li X."/>
        </authorList>
    </citation>
    <scope>NUCLEOTIDE SEQUENCE [LARGE SCALE GENOMIC DNA]</scope>
    <source>
        <strain evidence="1">CL2024</strain>
        <tissue evidence="1">Fresh tender leaves</tissue>
    </source>
</reference>
<dbReference type="InterPro" id="IPR011009">
    <property type="entry name" value="Kinase-like_dom_sf"/>
</dbReference>
<keyword evidence="2" id="KW-1185">Reference proteome</keyword>
<name>A0ABD3LFQ7_EUCGL</name>
<evidence type="ECO:0008006" key="3">
    <source>
        <dbReference type="Google" id="ProtNLM"/>
    </source>
</evidence>